<feature type="region of interest" description="Disordered" evidence="1">
    <location>
        <begin position="1"/>
        <end position="36"/>
    </location>
</feature>
<evidence type="ECO:0000256" key="1">
    <source>
        <dbReference type="SAM" id="MobiDB-lite"/>
    </source>
</evidence>
<evidence type="ECO:0000313" key="4">
    <source>
        <dbReference type="Proteomes" id="UP000054359"/>
    </source>
</evidence>
<keyword evidence="4" id="KW-1185">Reference proteome</keyword>
<proteinExistence type="predicted"/>
<dbReference type="OMA" id="ENATKEW"/>
<dbReference type="AlphaFoldDB" id="A0A087UMB9"/>
<dbReference type="Pfam" id="PF21787">
    <property type="entry name" value="TNP-like_RNaseH_N"/>
    <property type="match status" value="1"/>
</dbReference>
<dbReference type="EMBL" id="KK120548">
    <property type="protein sequence ID" value="KFM78508.1"/>
    <property type="molecule type" value="Genomic_DNA"/>
</dbReference>
<protein>
    <submittedName>
        <fullName evidence="3">THAP domain-containing protein 9</fullName>
    </submittedName>
</protein>
<reference evidence="3 4" key="1">
    <citation type="submission" date="2013-11" db="EMBL/GenBank/DDBJ databases">
        <title>Genome sequencing of Stegodyphus mimosarum.</title>
        <authorList>
            <person name="Bechsgaard J."/>
        </authorList>
    </citation>
    <scope>NUCLEOTIDE SEQUENCE [LARGE SCALE GENOMIC DNA]</scope>
</reference>
<gene>
    <name evidence="3" type="ORF">X975_11412</name>
</gene>
<feature type="domain" description="Transposable element P transposase-like RNase H" evidence="2">
    <location>
        <begin position="148"/>
        <end position="204"/>
    </location>
</feature>
<evidence type="ECO:0000313" key="3">
    <source>
        <dbReference type="EMBL" id="KFM78508.1"/>
    </source>
</evidence>
<feature type="compositionally biased region" description="Basic and acidic residues" evidence="1">
    <location>
        <begin position="24"/>
        <end position="36"/>
    </location>
</feature>
<organism evidence="3 4">
    <name type="scientific">Stegodyphus mimosarum</name>
    <name type="common">African social velvet spider</name>
    <dbReference type="NCBI Taxonomy" id="407821"/>
    <lineage>
        <taxon>Eukaryota</taxon>
        <taxon>Metazoa</taxon>
        <taxon>Ecdysozoa</taxon>
        <taxon>Arthropoda</taxon>
        <taxon>Chelicerata</taxon>
        <taxon>Arachnida</taxon>
        <taxon>Araneae</taxon>
        <taxon>Araneomorphae</taxon>
        <taxon>Entelegynae</taxon>
        <taxon>Eresoidea</taxon>
        <taxon>Eresidae</taxon>
        <taxon>Stegodyphus</taxon>
    </lineage>
</organism>
<dbReference type="OrthoDB" id="6436258at2759"/>
<sequence>MVSLTQTEKTDETGAQELPSANSEDQRKEAFKTPETHSKVYTPKSLKIKRLTSQVSYLKRKYCRDKKSLADILKVIQPMVSPVIYSFIKGQLKASSLSKYGQRLSLEDKNLCLQIYLSSPKAYDTLKAFFNLPSKPTLRKSISGIYLEPGFSAAVLQFLRLVVSKLKCQDKYCILSFDEMTLKRGLLYDKKNDRIVGFENYGSYSKPTVIP</sequence>
<dbReference type="Proteomes" id="UP000054359">
    <property type="component" value="Unassembled WGS sequence"/>
</dbReference>
<dbReference type="InterPro" id="IPR048365">
    <property type="entry name" value="TNP-like_RNaseH_N"/>
</dbReference>
<name>A0A087UMB9_STEMI</name>
<feature type="non-terminal residue" evidence="3">
    <location>
        <position position="211"/>
    </location>
</feature>
<accession>A0A087UMB9</accession>
<evidence type="ECO:0000259" key="2">
    <source>
        <dbReference type="Pfam" id="PF21787"/>
    </source>
</evidence>